<dbReference type="HOGENOM" id="CLU_2763613_0_0_7"/>
<dbReference type="Gene3D" id="3.40.50.1240">
    <property type="entry name" value="Phosphoglycerate mutase-like"/>
    <property type="match status" value="1"/>
</dbReference>
<dbReference type="GO" id="GO:0004331">
    <property type="term" value="F:fructose-2,6-bisphosphate 2-phosphatase activity"/>
    <property type="evidence" value="ECO:0007669"/>
    <property type="project" value="TreeGrafter"/>
</dbReference>
<accession>W4LKF0</accession>
<sequence>MALILLVRHGQTDENVSGRISGQGPAPLNNRGQEQAKLAAQVLAPLQVTRLISSPVVRAHQTATLLDEHL</sequence>
<protein>
    <recommendedName>
        <fullName evidence="4">Phosphoglycerate mutase</fullName>
    </recommendedName>
</protein>
<name>W4LKF0_ENTF1</name>
<gene>
    <name evidence="2" type="ORF">ETSY1_18075</name>
</gene>
<dbReference type="EMBL" id="AZHW01000539">
    <property type="protein sequence ID" value="ETW98583.1"/>
    <property type="molecule type" value="Genomic_DNA"/>
</dbReference>
<dbReference type="GO" id="GO:0045820">
    <property type="term" value="P:negative regulation of glycolytic process"/>
    <property type="evidence" value="ECO:0007669"/>
    <property type="project" value="TreeGrafter"/>
</dbReference>
<dbReference type="GO" id="GO:0005829">
    <property type="term" value="C:cytosol"/>
    <property type="evidence" value="ECO:0007669"/>
    <property type="project" value="TreeGrafter"/>
</dbReference>
<dbReference type="Proteomes" id="UP000019141">
    <property type="component" value="Unassembled WGS sequence"/>
</dbReference>
<dbReference type="AlphaFoldDB" id="W4LKF0"/>
<dbReference type="InterPro" id="IPR029033">
    <property type="entry name" value="His_PPase_superfam"/>
</dbReference>
<dbReference type="PANTHER" id="PTHR46517:SF1">
    <property type="entry name" value="FRUCTOSE-2,6-BISPHOSPHATASE TIGAR"/>
    <property type="match status" value="1"/>
</dbReference>
<keyword evidence="1" id="KW-0378">Hydrolase</keyword>
<dbReference type="PIRSF" id="PIRSF000709">
    <property type="entry name" value="6PFK_2-Ptase"/>
    <property type="match status" value="1"/>
</dbReference>
<dbReference type="PROSITE" id="PS00175">
    <property type="entry name" value="PG_MUTASE"/>
    <property type="match status" value="1"/>
</dbReference>
<dbReference type="InterPro" id="IPR013078">
    <property type="entry name" value="His_Pase_superF_clade-1"/>
</dbReference>
<evidence type="ECO:0000313" key="3">
    <source>
        <dbReference type="Proteomes" id="UP000019141"/>
    </source>
</evidence>
<dbReference type="CDD" id="cd07067">
    <property type="entry name" value="HP_PGM_like"/>
    <property type="match status" value="1"/>
</dbReference>
<proteinExistence type="predicted"/>
<organism evidence="2 3">
    <name type="scientific">Entotheonella factor</name>
    <dbReference type="NCBI Taxonomy" id="1429438"/>
    <lineage>
        <taxon>Bacteria</taxon>
        <taxon>Pseudomonadati</taxon>
        <taxon>Nitrospinota/Tectimicrobiota group</taxon>
        <taxon>Candidatus Tectimicrobiota</taxon>
        <taxon>Candidatus Entotheonellia</taxon>
        <taxon>Candidatus Entotheonellales</taxon>
        <taxon>Candidatus Entotheonellaceae</taxon>
        <taxon>Candidatus Entotheonella</taxon>
    </lineage>
</organism>
<dbReference type="PANTHER" id="PTHR46517">
    <property type="entry name" value="FRUCTOSE-2,6-BISPHOSPHATASE TIGAR"/>
    <property type="match status" value="1"/>
</dbReference>
<dbReference type="SMART" id="SM00855">
    <property type="entry name" value="PGAM"/>
    <property type="match status" value="1"/>
</dbReference>
<dbReference type="Pfam" id="PF00300">
    <property type="entry name" value="His_Phos_1"/>
    <property type="match status" value="1"/>
</dbReference>
<feature type="non-terminal residue" evidence="2">
    <location>
        <position position="70"/>
    </location>
</feature>
<evidence type="ECO:0008006" key="4">
    <source>
        <dbReference type="Google" id="ProtNLM"/>
    </source>
</evidence>
<dbReference type="GO" id="GO:0043456">
    <property type="term" value="P:regulation of pentose-phosphate shunt"/>
    <property type="evidence" value="ECO:0007669"/>
    <property type="project" value="TreeGrafter"/>
</dbReference>
<reference evidence="2 3" key="1">
    <citation type="journal article" date="2014" name="Nature">
        <title>An environmental bacterial taxon with a large and distinct metabolic repertoire.</title>
        <authorList>
            <person name="Wilson M.C."/>
            <person name="Mori T."/>
            <person name="Ruckert C."/>
            <person name="Uria A.R."/>
            <person name="Helf M.J."/>
            <person name="Takada K."/>
            <person name="Gernert C."/>
            <person name="Steffens U.A."/>
            <person name="Heycke N."/>
            <person name="Schmitt S."/>
            <person name="Rinke C."/>
            <person name="Helfrich E.J."/>
            <person name="Brachmann A.O."/>
            <person name="Gurgui C."/>
            <person name="Wakimoto T."/>
            <person name="Kracht M."/>
            <person name="Crusemann M."/>
            <person name="Hentschel U."/>
            <person name="Abe I."/>
            <person name="Matsunaga S."/>
            <person name="Kalinowski J."/>
            <person name="Takeyama H."/>
            <person name="Piel J."/>
        </authorList>
    </citation>
    <scope>NUCLEOTIDE SEQUENCE [LARGE SCALE GENOMIC DNA]</scope>
    <source>
        <strain evidence="3">TSY1</strain>
    </source>
</reference>
<evidence type="ECO:0000313" key="2">
    <source>
        <dbReference type="EMBL" id="ETW98583.1"/>
    </source>
</evidence>
<dbReference type="InterPro" id="IPR001345">
    <property type="entry name" value="PG/BPGM_mutase_AS"/>
</dbReference>
<evidence type="ECO:0000256" key="1">
    <source>
        <dbReference type="ARBA" id="ARBA00022801"/>
    </source>
</evidence>
<comment type="caution">
    <text evidence="2">The sequence shown here is derived from an EMBL/GenBank/DDBJ whole genome shotgun (WGS) entry which is preliminary data.</text>
</comment>
<dbReference type="SUPFAM" id="SSF53254">
    <property type="entry name" value="Phosphoglycerate mutase-like"/>
    <property type="match status" value="1"/>
</dbReference>
<keyword evidence="3" id="KW-1185">Reference proteome</keyword>
<dbReference type="InterPro" id="IPR051695">
    <property type="entry name" value="Phosphoglycerate_Mutase"/>
</dbReference>